<dbReference type="AlphaFoldDB" id="U7VC50"/>
<evidence type="ECO:0000313" key="2">
    <source>
        <dbReference type="Proteomes" id="UP000017081"/>
    </source>
</evidence>
<protein>
    <recommendedName>
        <fullName evidence="3">UspA domain-containing protein</fullName>
    </recommendedName>
</protein>
<dbReference type="eggNOG" id="COG0589">
    <property type="taxonomic scope" value="Bacteria"/>
</dbReference>
<dbReference type="EMBL" id="AXZF01000067">
    <property type="protein sequence ID" value="ERT68368.1"/>
    <property type="molecule type" value="Genomic_DNA"/>
</dbReference>
<proteinExistence type="predicted"/>
<gene>
    <name evidence="1" type="ORF">HMPREF0202_01757</name>
</gene>
<name>U7VC50_9FUSO</name>
<dbReference type="RefSeq" id="WP_023051293.1">
    <property type="nucleotide sequence ID" value="NZ_CP173062.2"/>
</dbReference>
<reference evidence="1 2" key="1">
    <citation type="submission" date="2013-08" db="EMBL/GenBank/DDBJ databases">
        <authorList>
            <person name="Weinstock G."/>
            <person name="Sodergren E."/>
            <person name="Wylie T."/>
            <person name="Fulton L."/>
            <person name="Fulton R."/>
            <person name="Fronick C."/>
            <person name="O'Laughlin M."/>
            <person name="Godfrey J."/>
            <person name="Miner T."/>
            <person name="Herter B."/>
            <person name="Appelbaum E."/>
            <person name="Cordes M."/>
            <person name="Lek S."/>
            <person name="Wollam A."/>
            <person name="Pepin K.H."/>
            <person name="Palsikar V.B."/>
            <person name="Mitreva M."/>
            <person name="Wilson R.K."/>
        </authorList>
    </citation>
    <scope>NUCLEOTIDE SEQUENCE [LARGE SCALE GENOMIC DNA]</scope>
    <source>
        <strain evidence="1 2">ATCC BAA-474</strain>
    </source>
</reference>
<organism evidence="1 2">
    <name type="scientific">Cetobacterium somerae ATCC BAA-474</name>
    <dbReference type="NCBI Taxonomy" id="1319815"/>
    <lineage>
        <taxon>Bacteria</taxon>
        <taxon>Fusobacteriati</taxon>
        <taxon>Fusobacteriota</taxon>
        <taxon>Fusobacteriia</taxon>
        <taxon>Fusobacteriales</taxon>
        <taxon>Fusobacteriaceae</taxon>
        <taxon>Cetobacterium</taxon>
    </lineage>
</organism>
<dbReference type="Proteomes" id="UP000017081">
    <property type="component" value="Unassembled WGS sequence"/>
</dbReference>
<comment type="caution">
    <text evidence="1">The sequence shown here is derived from an EMBL/GenBank/DDBJ whole genome shotgun (WGS) entry which is preliminary data.</text>
</comment>
<accession>U7VC50</accession>
<keyword evidence="2" id="KW-1185">Reference proteome</keyword>
<evidence type="ECO:0008006" key="3">
    <source>
        <dbReference type="Google" id="ProtNLM"/>
    </source>
</evidence>
<evidence type="ECO:0000313" key="1">
    <source>
        <dbReference type="EMBL" id="ERT68368.1"/>
    </source>
</evidence>
<sequence length="253" mass="28861">MKKVVILLKNGNDLDLIFKSYLHLKTHFGFDIVPMYIRDIAYKIPISETVLNSGGAAEILNEMEDDFVAQVNTALKKYKIETELIVQSEVGVDEVKTLLKTADLLMLEQSVYLNDLFLELLKIAYRPIIILRNKPLTFENISIVSNDGVKINKSVYNFLTLFPNLDTDSIPILTWNCNYEKHYLVDLLKNKGLSADVINFNSKDDTLKDFYFALGKSNLVIMGNLSRSFFFEKITNRTGLNLLENLNTSIFIG</sequence>
<dbReference type="HOGENOM" id="CLU_096057_0_0_0"/>